<evidence type="ECO:0000259" key="1">
    <source>
        <dbReference type="Pfam" id="PF22936"/>
    </source>
</evidence>
<dbReference type="AlphaFoldDB" id="A0A1U8M0F7"/>
<organism evidence="2 3">
    <name type="scientific">Gossypium hirsutum</name>
    <name type="common">Upland cotton</name>
    <name type="synonym">Gossypium mexicanum</name>
    <dbReference type="NCBI Taxonomy" id="3635"/>
    <lineage>
        <taxon>Eukaryota</taxon>
        <taxon>Viridiplantae</taxon>
        <taxon>Streptophyta</taxon>
        <taxon>Embryophyta</taxon>
        <taxon>Tracheophyta</taxon>
        <taxon>Spermatophyta</taxon>
        <taxon>Magnoliopsida</taxon>
        <taxon>eudicotyledons</taxon>
        <taxon>Gunneridae</taxon>
        <taxon>Pentapetalae</taxon>
        <taxon>rosids</taxon>
        <taxon>malvids</taxon>
        <taxon>Malvales</taxon>
        <taxon>Malvaceae</taxon>
        <taxon>Malvoideae</taxon>
        <taxon>Gossypium</taxon>
    </lineage>
</organism>
<gene>
    <name evidence="3" type="primary">LOC107932724</name>
</gene>
<reference evidence="2" key="1">
    <citation type="journal article" date="2020" name="Nat. Genet.">
        <title>Genomic diversifications of five Gossypium allopolyploid species and their impact on cotton improvement.</title>
        <authorList>
            <person name="Chen Z.J."/>
            <person name="Sreedasyam A."/>
            <person name="Ando A."/>
            <person name="Song Q."/>
            <person name="De Santiago L.M."/>
            <person name="Hulse-Kemp A.M."/>
            <person name="Ding M."/>
            <person name="Ye W."/>
            <person name="Kirkbride R.C."/>
            <person name="Jenkins J."/>
            <person name="Plott C."/>
            <person name="Lovell J."/>
            <person name="Lin Y.M."/>
            <person name="Vaughn R."/>
            <person name="Liu B."/>
            <person name="Simpson S."/>
            <person name="Scheffler B.E."/>
            <person name="Wen L."/>
            <person name="Saski C.A."/>
            <person name="Grover C.E."/>
            <person name="Hu G."/>
            <person name="Conover J.L."/>
            <person name="Carlson J.W."/>
            <person name="Shu S."/>
            <person name="Boston L.B."/>
            <person name="Williams M."/>
            <person name="Peterson D.G."/>
            <person name="McGee K."/>
            <person name="Jones D.C."/>
            <person name="Wendel J.F."/>
            <person name="Stelly D.M."/>
            <person name="Grimwood J."/>
            <person name="Schmutz J."/>
        </authorList>
    </citation>
    <scope>NUCLEOTIDE SEQUENCE [LARGE SCALE GENOMIC DNA]</scope>
    <source>
        <strain evidence="2">cv. TM-1</strain>
    </source>
</reference>
<sequence length="154" mass="17169">MLQEEEIDSADFVKGLVIQRPDTGSGQMLCVNTARRRAMLKESTKKKADLTKTNNTRVKKLEWLKTTVTMKNSGCTNHRSPDATIFKTLDKSCKTKVKVGNGKFIKAEGKWDVLICTPTGNKVIPNVLLVPEIDRNLLSISQLLEKGYSVVFKG</sequence>
<dbReference type="KEGG" id="ghi:107932724"/>
<dbReference type="RefSeq" id="XP_016720301.1">
    <property type="nucleotide sequence ID" value="XM_016864812.1"/>
</dbReference>
<protein>
    <recommendedName>
        <fullName evidence="1">Retrovirus-related Pol polyprotein from transposon TNT 1-94-like beta-barrel domain-containing protein</fullName>
    </recommendedName>
</protein>
<dbReference type="Pfam" id="PF22936">
    <property type="entry name" value="Pol_BBD"/>
    <property type="match status" value="1"/>
</dbReference>
<feature type="domain" description="Retrovirus-related Pol polyprotein from transposon TNT 1-94-like beta-barrel" evidence="1">
    <location>
        <begin position="72"/>
        <end position="148"/>
    </location>
</feature>
<dbReference type="PaxDb" id="3635-A0A1U8M0F7"/>
<reference evidence="3" key="2">
    <citation type="submission" date="2025-08" db="UniProtKB">
        <authorList>
            <consortium name="RefSeq"/>
        </authorList>
    </citation>
    <scope>IDENTIFICATION</scope>
</reference>
<accession>A0A1U8M0F7</accession>
<keyword evidence="2" id="KW-1185">Reference proteome</keyword>
<dbReference type="InterPro" id="IPR054722">
    <property type="entry name" value="PolX-like_BBD"/>
</dbReference>
<dbReference type="GeneID" id="107932724"/>
<dbReference type="Proteomes" id="UP000818029">
    <property type="component" value="Chromosome A04"/>
</dbReference>
<evidence type="ECO:0000313" key="3">
    <source>
        <dbReference type="RefSeq" id="XP_016720301.1"/>
    </source>
</evidence>
<proteinExistence type="predicted"/>
<evidence type="ECO:0000313" key="2">
    <source>
        <dbReference type="Proteomes" id="UP000818029"/>
    </source>
</evidence>
<name>A0A1U8M0F7_GOSHI</name>